<keyword evidence="6 8" id="KW-1133">Transmembrane helix</keyword>
<feature type="transmembrane region" description="Helical" evidence="8">
    <location>
        <begin position="124"/>
        <end position="146"/>
    </location>
</feature>
<dbReference type="AlphaFoldDB" id="A0A378Q1I7"/>
<comment type="subcellular location">
    <subcellularLocation>
        <location evidence="1">Cell membrane</location>
        <topology evidence="1">Multi-pass membrane protein</topology>
    </subcellularLocation>
</comment>
<proteinExistence type="inferred from homology"/>
<keyword evidence="5" id="KW-0133">Cell shape</keyword>
<dbReference type="GO" id="GO:0005886">
    <property type="term" value="C:plasma membrane"/>
    <property type="evidence" value="ECO:0007669"/>
    <property type="project" value="UniProtKB-SubCell"/>
</dbReference>
<keyword evidence="3" id="KW-1003">Cell membrane</keyword>
<protein>
    <submittedName>
        <fullName evidence="9">Rod shape-determining protein mreD</fullName>
    </submittedName>
</protein>
<dbReference type="InterPro" id="IPR007227">
    <property type="entry name" value="Cell_shape_determining_MreD"/>
</dbReference>
<sequence length="178" mass="19724">MLPLQRQQRASVSKRVTNMPRSGKIKPWQQYAAIIGSLVVASVLNIYPLSVALAWYRPMWLAVVLVFWLLSQPSRVGIEAAFGVGLAADLLLDSDLGQQALCAVLMAFFVKFIQAYLRQPSAGLLWLVAAVGLLIYQLAFVVLQVLTQGVFYPQLLIAPLVSALIYPLMVWALARFSY</sequence>
<gene>
    <name evidence="9" type="primary">mreD</name>
    <name evidence="9" type="ORF">NCTC11091_00440</name>
</gene>
<reference evidence="9 10" key="1">
    <citation type="submission" date="2018-06" db="EMBL/GenBank/DDBJ databases">
        <authorList>
            <consortium name="Pathogen Informatics"/>
            <person name="Doyle S."/>
        </authorList>
    </citation>
    <scope>NUCLEOTIDE SEQUENCE [LARGE SCALE GENOMIC DNA]</scope>
    <source>
        <strain evidence="9 10">NCTC11091</strain>
    </source>
</reference>
<dbReference type="PANTHER" id="PTHR37484:SF1">
    <property type="entry name" value="ROD SHAPE-DETERMINING PROTEIN MRED"/>
    <property type="match status" value="1"/>
</dbReference>
<dbReference type="NCBIfam" id="TIGR03426">
    <property type="entry name" value="shape_MreD"/>
    <property type="match status" value="1"/>
</dbReference>
<evidence type="ECO:0000313" key="10">
    <source>
        <dbReference type="Proteomes" id="UP000255193"/>
    </source>
</evidence>
<dbReference type="Proteomes" id="UP000255193">
    <property type="component" value="Unassembled WGS sequence"/>
</dbReference>
<accession>A0A378Q1I7</accession>
<dbReference type="EMBL" id="UGQA01000001">
    <property type="protein sequence ID" value="STY94670.1"/>
    <property type="molecule type" value="Genomic_DNA"/>
</dbReference>
<evidence type="ECO:0000256" key="5">
    <source>
        <dbReference type="ARBA" id="ARBA00022960"/>
    </source>
</evidence>
<evidence type="ECO:0000313" key="9">
    <source>
        <dbReference type="EMBL" id="STY94670.1"/>
    </source>
</evidence>
<evidence type="ECO:0000256" key="8">
    <source>
        <dbReference type="SAM" id="Phobius"/>
    </source>
</evidence>
<evidence type="ECO:0000256" key="1">
    <source>
        <dbReference type="ARBA" id="ARBA00004651"/>
    </source>
</evidence>
<evidence type="ECO:0000256" key="2">
    <source>
        <dbReference type="ARBA" id="ARBA00007776"/>
    </source>
</evidence>
<evidence type="ECO:0000256" key="3">
    <source>
        <dbReference type="ARBA" id="ARBA00022475"/>
    </source>
</evidence>
<keyword evidence="4 8" id="KW-0812">Transmembrane</keyword>
<feature type="transmembrane region" description="Helical" evidence="8">
    <location>
        <begin position="28"/>
        <end position="47"/>
    </location>
</feature>
<dbReference type="GO" id="GO:0008360">
    <property type="term" value="P:regulation of cell shape"/>
    <property type="evidence" value="ECO:0007669"/>
    <property type="project" value="UniProtKB-KW"/>
</dbReference>
<organism evidence="9 10">
    <name type="scientific">Faucicola atlantae</name>
    <dbReference type="NCBI Taxonomy" id="34059"/>
    <lineage>
        <taxon>Bacteria</taxon>
        <taxon>Pseudomonadati</taxon>
        <taxon>Pseudomonadota</taxon>
        <taxon>Gammaproteobacteria</taxon>
        <taxon>Moraxellales</taxon>
        <taxon>Moraxellaceae</taxon>
        <taxon>Faucicola</taxon>
    </lineage>
</organism>
<dbReference type="PANTHER" id="PTHR37484">
    <property type="entry name" value="ROD SHAPE-DETERMINING PROTEIN MRED"/>
    <property type="match status" value="1"/>
</dbReference>
<evidence type="ECO:0000256" key="7">
    <source>
        <dbReference type="ARBA" id="ARBA00023136"/>
    </source>
</evidence>
<name>A0A378Q1I7_9GAMM</name>
<comment type="similarity">
    <text evidence="2">Belongs to the MreD family.</text>
</comment>
<feature type="transmembrane region" description="Helical" evidence="8">
    <location>
        <begin position="98"/>
        <end position="117"/>
    </location>
</feature>
<evidence type="ECO:0000256" key="4">
    <source>
        <dbReference type="ARBA" id="ARBA00022692"/>
    </source>
</evidence>
<dbReference type="InterPro" id="IPR026034">
    <property type="entry name" value="MreD_proteobac"/>
</dbReference>
<keyword evidence="7 8" id="KW-0472">Membrane</keyword>
<feature type="transmembrane region" description="Helical" evidence="8">
    <location>
        <begin position="152"/>
        <end position="174"/>
    </location>
</feature>
<evidence type="ECO:0000256" key="6">
    <source>
        <dbReference type="ARBA" id="ARBA00022989"/>
    </source>
</evidence>
<dbReference type="Pfam" id="PF04093">
    <property type="entry name" value="MreD"/>
    <property type="match status" value="1"/>
</dbReference>